<keyword evidence="2" id="KW-1133">Transmembrane helix</keyword>
<evidence type="ECO:0000259" key="3">
    <source>
        <dbReference type="Pfam" id="PF03109"/>
    </source>
</evidence>
<organism evidence="4 5">
    <name type="scientific">Paenibacillus turicensis</name>
    <dbReference type="NCBI Taxonomy" id="160487"/>
    <lineage>
        <taxon>Bacteria</taxon>
        <taxon>Bacillati</taxon>
        <taxon>Bacillota</taxon>
        <taxon>Bacilli</taxon>
        <taxon>Bacillales</taxon>
        <taxon>Paenibacillaceae</taxon>
        <taxon>Paenibacillus</taxon>
    </lineage>
</organism>
<dbReference type="RefSeq" id="WP_210091361.1">
    <property type="nucleotide sequence ID" value="NZ_JAGGKG010000035.1"/>
</dbReference>
<dbReference type="InterPro" id="IPR050154">
    <property type="entry name" value="UbiB_kinase"/>
</dbReference>
<comment type="caution">
    <text evidence="4">The sequence shown here is derived from an EMBL/GenBank/DDBJ whole genome shotgun (WGS) entry which is preliminary data.</text>
</comment>
<dbReference type="PANTHER" id="PTHR10566">
    <property type="entry name" value="CHAPERONE-ACTIVITY OF BC1 COMPLEX CABC1 -RELATED"/>
    <property type="match status" value="1"/>
</dbReference>
<dbReference type="PANTHER" id="PTHR10566:SF113">
    <property type="entry name" value="PROTEIN ACTIVITY OF BC1 COMPLEX KINASE 7, CHLOROPLASTIC"/>
    <property type="match status" value="1"/>
</dbReference>
<name>A0ABS4FYY6_9BACL</name>
<dbReference type="CDD" id="cd05121">
    <property type="entry name" value="ABC1_ADCK3-like"/>
    <property type="match status" value="1"/>
</dbReference>
<evidence type="ECO:0000256" key="2">
    <source>
        <dbReference type="SAM" id="Phobius"/>
    </source>
</evidence>
<accession>A0ABS4FYY6</accession>
<dbReference type="InterPro" id="IPR011009">
    <property type="entry name" value="Kinase-like_dom_sf"/>
</dbReference>
<keyword evidence="2" id="KW-0472">Membrane</keyword>
<feature type="transmembrane region" description="Helical" evidence="2">
    <location>
        <begin position="533"/>
        <end position="553"/>
    </location>
</feature>
<comment type="similarity">
    <text evidence="1">Belongs to the protein kinase superfamily. ADCK protein kinase family.</text>
</comment>
<dbReference type="Pfam" id="PF03109">
    <property type="entry name" value="ABC1"/>
    <property type="match status" value="1"/>
</dbReference>
<sequence>MGKFVRHTGRYREIAMVLGRHGFGYIAEEIGLTRLVSIPLRWAHKESRAHESISLARRIRLVLEELGPTFVKAGQLASTRTDLLPDAIIDELVKLQYQVQPIPIEAVKAVVNEEFGMLPEELFAAFDENPLAAASLGQVHRAELLTGEQVVVKVQRPSVSESVHRDLEILWNLTLMAKRHIKWVEQYQIADIVEEFSRSIKAELDYTVEGRNTDKMAEQLKSMSDITIPSVHWEYCSPKVLTLGFVQGIHLNQKQEMINQQLDICELAKKLVNSMLHQIFVTGFFHADPHPGNLLAMQEGQLGFIDFGMVGKLDVMMREHLSSLIIALMRKNPDGMVSAISQMGLLNDDVDMTILKRDLGRLQDKYYDLSFSDMSIGTALQDLFGIARVHGIVMPSDLLLVGKALLTIEGVALSLDPSLSILDLAEPFGKQLLRDKYSPLKVGRKLLHHGVELFESLSELPTQARKITSLLSKGKVKVEMDVPELNSMLKKLDRIGNRLSFSIVLLAFSIIMVGLIIGSSLTRKPTMLWDFPAIEIGFIVAALMVIWLLYSIFKSGRF</sequence>
<dbReference type="EMBL" id="JAGGKG010000035">
    <property type="protein sequence ID" value="MBP1907785.1"/>
    <property type="molecule type" value="Genomic_DNA"/>
</dbReference>
<gene>
    <name evidence="4" type="ORF">J2Z32_004466</name>
</gene>
<proteinExistence type="inferred from homology"/>
<dbReference type="SUPFAM" id="SSF56112">
    <property type="entry name" value="Protein kinase-like (PK-like)"/>
    <property type="match status" value="1"/>
</dbReference>
<protein>
    <submittedName>
        <fullName evidence="4">Ubiquinone biosynthesis protein</fullName>
    </submittedName>
</protein>
<evidence type="ECO:0000256" key="1">
    <source>
        <dbReference type="ARBA" id="ARBA00009670"/>
    </source>
</evidence>
<dbReference type="InterPro" id="IPR004147">
    <property type="entry name" value="ABC1_dom"/>
</dbReference>
<evidence type="ECO:0000313" key="5">
    <source>
        <dbReference type="Proteomes" id="UP001519272"/>
    </source>
</evidence>
<reference evidence="4 5" key="1">
    <citation type="submission" date="2021-03" db="EMBL/GenBank/DDBJ databases">
        <title>Genomic Encyclopedia of Type Strains, Phase IV (KMG-IV): sequencing the most valuable type-strain genomes for metagenomic binning, comparative biology and taxonomic classification.</title>
        <authorList>
            <person name="Goeker M."/>
        </authorList>
    </citation>
    <scope>NUCLEOTIDE SEQUENCE [LARGE SCALE GENOMIC DNA]</scope>
    <source>
        <strain evidence="4 5">DSM 14349</strain>
    </source>
</reference>
<evidence type="ECO:0000313" key="4">
    <source>
        <dbReference type="EMBL" id="MBP1907785.1"/>
    </source>
</evidence>
<dbReference type="Proteomes" id="UP001519272">
    <property type="component" value="Unassembled WGS sequence"/>
</dbReference>
<keyword evidence="5" id="KW-1185">Reference proteome</keyword>
<feature type="transmembrane region" description="Helical" evidence="2">
    <location>
        <begin position="499"/>
        <end position="521"/>
    </location>
</feature>
<keyword evidence="2" id="KW-0812">Transmembrane</keyword>
<keyword evidence="4" id="KW-0830">Ubiquinone</keyword>
<feature type="domain" description="ABC1 atypical kinase-like" evidence="3">
    <location>
        <begin position="94"/>
        <end position="337"/>
    </location>
</feature>